<dbReference type="InterPro" id="IPR035895">
    <property type="entry name" value="HPr-like_sf"/>
</dbReference>
<evidence type="ECO:0000313" key="5">
    <source>
        <dbReference type="EMBL" id="EJN57086.1"/>
    </source>
</evidence>
<feature type="domain" description="HPr" evidence="4">
    <location>
        <begin position="1"/>
        <end position="90"/>
    </location>
</feature>
<dbReference type="Proteomes" id="UP000007813">
    <property type="component" value="Unassembled WGS sequence"/>
</dbReference>
<dbReference type="PROSITE" id="PS00369">
    <property type="entry name" value="PTS_HPR_HIS"/>
    <property type="match status" value="1"/>
</dbReference>
<dbReference type="NCBIfam" id="NF041319">
    <property type="entry name" value="PTS-HPr_Halo"/>
    <property type="match status" value="1"/>
</dbReference>
<dbReference type="PANTHER" id="PTHR33705">
    <property type="entry name" value="PHOSPHOCARRIER PROTEIN HPR"/>
    <property type="match status" value="1"/>
</dbReference>
<evidence type="ECO:0000256" key="3">
    <source>
        <dbReference type="ARBA" id="ARBA00022683"/>
    </source>
</evidence>
<dbReference type="InterPro" id="IPR054908">
    <property type="entry name" value="PTS-HPr"/>
</dbReference>
<dbReference type="eggNOG" id="arCOG04543">
    <property type="taxonomic scope" value="Archaea"/>
</dbReference>
<dbReference type="GO" id="GO:0009401">
    <property type="term" value="P:phosphoenolpyruvate-dependent sugar phosphotransferase system"/>
    <property type="evidence" value="ECO:0007669"/>
    <property type="project" value="UniProtKB-KW"/>
</dbReference>
<dbReference type="PROSITE" id="PS51350">
    <property type="entry name" value="PTS_HPR_DOM"/>
    <property type="match status" value="1"/>
</dbReference>
<dbReference type="PANTHER" id="PTHR33705:SF2">
    <property type="entry name" value="PHOSPHOCARRIER PROTEIN NPR"/>
    <property type="match status" value="1"/>
</dbReference>
<dbReference type="EMBL" id="ALJD01000016">
    <property type="protein sequence ID" value="EJN57086.1"/>
    <property type="molecule type" value="Genomic_DNA"/>
</dbReference>
<protein>
    <submittedName>
        <fullName evidence="5">Phosphotransferase system, phosphocarrier protein HPr</fullName>
    </submittedName>
</protein>
<dbReference type="InterPro" id="IPR001020">
    <property type="entry name" value="PTS_HPr_His_P_site"/>
</dbReference>
<dbReference type="Pfam" id="PF00381">
    <property type="entry name" value="PTS-HPr"/>
    <property type="match status" value="1"/>
</dbReference>
<evidence type="ECO:0000256" key="2">
    <source>
        <dbReference type="ARBA" id="ARBA00022490"/>
    </source>
</evidence>
<keyword evidence="2" id="KW-0963">Cytoplasm</keyword>
<proteinExistence type="predicted"/>
<evidence type="ECO:0000256" key="1">
    <source>
        <dbReference type="ARBA" id="ARBA00004496"/>
    </source>
</evidence>
<keyword evidence="3" id="KW-0598">Phosphotransferase system</keyword>
<evidence type="ECO:0000313" key="6">
    <source>
        <dbReference type="Proteomes" id="UP000007813"/>
    </source>
</evidence>
<keyword evidence="5" id="KW-0808">Transferase</keyword>
<comment type="caution">
    <text evidence="5">The sequence shown here is derived from an EMBL/GenBank/DDBJ whole genome shotgun (WGS) entry which is preliminary data.</text>
</comment>
<dbReference type="SUPFAM" id="SSF55594">
    <property type="entry name" value="HPr-like"/>
    <property type="match status" value="1"/>
</dbReference>
<dbReference type="OrthoDB" id="307063at2157"/>
<dbReference type="Gene3D" id="3.30.1340.10">
    <property type="entry name" value="HPr-like"/>
    <property type="match status" value="1"/>
</dbReference>
<name>J3JD12_9EURY</name>
<dbReference type="PATRIC" id="fig|1210908.3.peg.4177"/>
<dbReference type="RefSeq" id="WP_009377794.1">
    <property type="nucleotide sequence ID" value="NZ_ALJD01000016.1"/>
</dbReference>
<organism evidence="5 6">
    <name type="scientific">Halogranum salarium B-1</name>
    <dbReference type="NCBI Taxonomy" id="1210908"/>
    <lineage>
        <taxon>Archaea</taxon>
        <taxon>Methanobacteriati</taxon>
        <taxon>Methanobacteriota</taxon>
        <taxon>Stenosarchaea group</taxon>
        <taxon>Halobacteria</taxon>
        <taxon>Halobacteriales</taxon>
        <taxon>Haloferacaceae</taxon>
    </lineage>
</organism>
<sequence>MSERVVEIVPEAGLHARPASKFVETAGEYDATVEIGRADSDDLVPAGSMIAVTSIGARSGEKVRLVAEGDDAEAVLDALEQVLSTPEDELEEA</sequence>
<reference evidence="5 6" key="1">
    <citation type="journal article" date="2012" name="J. Bacteriol.">
        <title>Draft Genome Sequence of the Extremely Halophilic Archaeon Halogranum salarium B-1T.</title>
        <authorList>
            <person name="Kim K.K."/>
            <person name="Lee K.C."/>
            <person name="Lee J.S."/>
        </authorList>
    </citation>
    <scope>NUCLEOTIDE SEQUENCE [LARGE SCALE GENOMIC DNA]</scope>
    <source>
        <strain evidence="5 6">B-1</strain>
    </source>
</reference>
<dbReference type="GO" id="GO:0016740">
    <property type="term" value="F:transferase activity"/>
    <property type="evidence" value="ECO:0007669"/>
    <property type="project" value="UniProtKB-KW"/>
</dbReference>
<dbReference type="CDD" id="cd00367">
    <property type="entry name" value="PTS-HPr_like"/>
    <property type="match status" value="1"/>
</dbReference>
<dbReference type="InterPro" id="IPR000032">
    <property type="entry name" value="HPr-like"/>
</dbReference>
<comment type="subcellular location">
    <subcellularLocation>
        <location evidence="1">Cytoplasm</location>
    </subcellularLocation>
</comment>
<dbReference type="PRINTS" id="PR00107">
    <property type="entry name" value="PHOSPHOCPHPR"/>
</dbReference>
<dbReference type="AlphaFoldDB" id="J3JD12"/>
<accession>J3JD12</accession>
<evidence type="ECO:0000259" key="4">
    <source>
        <dbReference type="PROSITE" id="PS51350"/>
    </source>
</evidence>
<gene>
    <name evidence="5" type="ORF">HSB1_44720</name>
</gene>
<dbReference type="InterPro" id="IPR050399">
    <property type="entry name" value="HPr"/>
</dbReference>
<dbReference type="NCBIfam" id="TIGR01003">
    <property type="entry name" value="PTS_HPr_family"/>
    <property type="match status" value="1"/>
</dbReference>
<dbReference type="GO" id="GO:0005737">
    <property type="term" value="C:cytoplasm"/>
    <property type="evidence" value="ECO:0007669"/>
    <property type="project" value="UniProtKB-SubCell"/>
</dbReference>